<evidence type="ECO:0000313" key="8">
    <source>
        <dbReference type="Proteomes" id="UP001189429"/>
    </source>
</evidence>
<dbReference type="SUPFAM" id="SSF50630">
    <property type="entry name" value="Acid proteases"/>
    <property type="match status" value="1"/>
</dbReference>
<evidence type="ECO:0000256" key="5">
    <source>
        <dbReference type="SAM" id="SignalP"/>
    </source>
</evidence>
<keyword evidence="8" id="KW-1185">Reference proteome</keyword>
<feature type="signal peptide" evidence="5">
    <location>
        <begin position="1"/>
        <end position="26"/>
    </location>
</feature>
<sequence length="383" mass="40658">ISCTWMEHRRSVLLRLLRWYPLVVLAEGDRGLCCAAQDARVGRRAQLLDDGACLLQSHLELESESEVESEGSGSLSADVAADADAGSGADNLDGGADSGTMDIGLQDMISADSGLAFSSEQALAAASAARAAESSGDFMLDEDEPFRQSMVNFGDAQGACGIPSTAHRAHIATPARAPCGAQYISYLVIGHQLIGGILDTGSFELVVFSSTCSSCGSAGQYNPWLSSSYGVGQLKTTQSYGSGDTFSEEAFDLVSIGPFADTNQSFWEVTKANMPILNTAMFQGIIGVGPPETPAADAWNALMRTAGNISNMTDIHAPVDENLLAQAVDRLEVAMEVTQRPTLLRNLNVSIFSMCVSRKPGDNGFFIWNDYTAVRKPLLFAEV</sequence>
<accession>A0ABN9QTD5</accession>
<dbReference type="EMBL" id="CAUYUJ010003804">
    <property type="protein sequence ID" value="CAK0806921.1"/>
    <property type="molecule type" value="Genomic_DNA"/>
</dbReference>
<proteinExistence type="inferred from homology"/>
<dbReference type="PANTHER" id="PTHR47966:SF51">
    <property type="entry name" value="BETA-SITE APP-CLEAVING ENZYME, ISOFORM A-RELATED"/>
    <property type="match status" value="1"/>
</dbReference>
<evidence type="ECO:0000256" key="3">
    <source>
        <dbReference type="ARBA" id="ARBA00022750"/>
    </source>
</evidence>
<dbReference type="PROSITE" id="PS51767">
    <property type="entry name" value="PEPTIDASE_A1"/>
    <property type="match status" value="1"/>
</dbReference>
<feature type="non-terminal residue" evidence="7">
    <location>
        <position position="383"/>
    </location>
</feature>
<dbReference type="PANTHER" id="PTHR47966">
    <property type="entry name" value="BETA-SITE APP-CLEAVING ENZYME, ISOFORM A-RELATED"/>
    <property type="match status" value="1"/>
</dbReference>
<keyword evidence="3" id="KW-0064">Aspartyl protease</keyword>
<dbReference type="InterPro" id="IPR021109">
    <property type="entry name" value="Peptidase_aspartic_dom_sf"/>
</dbReference>
<dbReference type="Proteomes" id="UP001189429">
    <property type="component" value="Unassembled WGS sequence"/>
</dbReference>
<evidence type="ECO:0000256" key="2">
    <source>
        <dbReference type="ARBA" id="ARBA00022670"/>
    </source>
</evidence>
<protein>
    <recommendedName>
        <fullName evidence="6">Peptidase A1 domain-containing protein</fullName>
    </recommendedName>
</protein>
<feature type="chain" id="PRO_5045744381" description="Peptidase A1 domain-containing protein" evidence="5">
    <location>
        <begin position="27"/>
        <end position="383"/>
    </location>
</feature>
<organism evidence="7 8">
    <name type="scientific">Prorocentrum cordatum</name>
    <dbReference type="NCBI Taxonomy" id="2364126"/>
    <lineage>
        <taxon>Eukaryota</taxon>
        <taxon>Sar</taxon>
        <taxon>Alveolata</taxon>
        <taxon>Dinophyceae</taxon>
        <taxon>Prorocentrales</taxon>
        <taxon>Prorocentraceae</taxon>
        <taxon>Prorocentrum</taxon>
    </lineage>
</organism>
<evidence type="ECO:0000259" key="6">
    <source>
        <dbReference type="PROSITE" id="PS51767"/>
    </source>
</evidence>
<dbReference type="Gene3D" id="2.40.70.10">
    <property type="entry name" value="Acid Proteases"/>
    <property type="match status" value="1"/>
</dbReference>
<gene>
    <name evidence="7" type="ORF">PCOR1329_LOCUS12972</name>
</gene>
<evidence type="ECO:0000256" key="1">
    <source>
        <dbReference type="ARBA" id="ARBA00007447"/>
    </source>
</evidence>
<dbReference type="CDD" id="cd05471">
    <property type="entry name" value="pepsin_like"/>
    <property type="match status" value="1"/>
</dbReference>
<evidence type="ECO:0000313" key="7">
    <source>
        <dbReference type="EMBL" id="CAK0806921.1"/>
    </source>
</evidence>
<comment type="caution">
    <text evidence="7">The sequence shown here is derived from an EMBL/GenBank/DDBJ whole genome shotgun (WGS) entry which is preliminary data.</text>
</comment>
<name>A0ABN9QTD5_9DINO</name>
<reference evidence="7" key="1">
    <citation type="submission" date="2023-10" db="EMBL/GenBank/DDBJ databases">
        <authorList>
            <person name="Chen Y."/>
            <person name="Shah S."/>
            <person name="Dougan E. K."/>
            <person name="Thang M."/>
            <person name="Chan C."/>
        </authorList>
    </citation>
    <scope>NUCLEOTIDE SEQUENCE [LARGE SCALE GENOMIC DNA]</scope>
</reference>
<evidence type="ECO:0000256" key="4">
    <source>
        <dbReference type="ARBA" id="ARBA00022801"/>
    </source>
</evidence>
<comment type="similarity">
    <text evidence="1">Belongs to the peptidase A1 family.</text>
</comment>
<keyword evidence="5" id="KW-0732">Signal</keyword>
<dbReference type="Pfam" id="PF00026">
    <property type="entry name" value="Asp"/>
    <property type="match status" value="1"/>
</dbReference>
<dbReference type="InterPro" id="IPR033121">
    <property type="entry name" value="PEPTIDASE_A1"/>
</dbReference>
<keyword evidence="2" id="KW-0645">Protease</keyword>
<dbReference type="InterPro" id="IPR034164">
    <property type="entry name" value="Pepsin-like_dom"/>
</dbReference>
<feature type="non-terminal residue" evidence="7">
    <location>
        <position position="1"/>
    </location>
</feature>
<dbReference type="InterPro" id="IPR001461">
    <property type="entry name" value="Aspartic_peptidase_A1"/>
</dbReference>
<keyword evidence="4" id="KW-0378">Hydrolase</keyword>
<feature type="domain" description="Peptidase A1" evidence="6">
    <location>
        <begin position="183"/>
        <end position="383"/>
    </location>
</feature>